<gene>
    <name evidence="2" type="ORF">EVAR_19738_1</name>
</gene>
<organism evidence="2 3">
    <name type="scientific">Eumeta variegata</name>
    <name type="common">Bagworm moth</name>
    <name type="synonym">Eumeta japonica</name>
    <dbReference type="NCBI Taxonomy" id="151549"/>
    <lineage>
        <taxon>Eukaryota</taxon>
        <taxon>Metazoa</taxon>
        <taxon>Ecdysozoa</taxon>
        <taxon>Arthropoda</taxon>
        <taxon>Hexapoda</taxon>
        <taxon>Insecta</taxon>
        <taxon>Pterygota</taxon>
        <taxon>Neoptera</taxon>
        <taxon>Endopterygota</taxon>
        <taxon>Lepidoptera</taxon>
        <taxon>Glossata</taxon>
        <taxon>Ditrysia</taxon>
        <taxon>Tineoidea</taxon>
        <taxon>Psychidae</taxon>
        <taxon>Oiketicinae</taxon>
        <taxon>Eumeta</taxon>
    </lineage>
</organism>
<evidence type="ECO:0000313" key="2">
    <source>
        <dbReference type="EMBL" id="GBP28697.1"/>
    </source>
</evidence>
<dbReference type="Proteomes" id="UP000299102">
    <property type="component" value="Unassembled WGS sequence"/>
</dbReference>
<protein>
    <submittedName>
        <fullName evidence="2">Uncharacterized protein</fullName>
    </submittedName>
</protein>
<dbReference type="EMBL" id="BGZK01000210">
    <property type="protein sequence ID" value="GBP28697.1"/>
    <property type="molecule type" value="Genomic_DNA"/>
</dbReference>
<sequence length="176" mass="19775">MPHQIFPGTKPLYHDKVSNAGERDSAHQLLVAMITINRSVASWYEDSSIFSMLKRSPSTIRSRKMRFQRDTLIVTAEIQRTPPELFCAALTSHTAGVVVRGRRVRTSKRNGAHIAKSHSRPRRASATPNKRQILYQIDTQPGKLPPHLRRTQYVCGTRTGVADEHAPANIAAIHHL</sequence>
<dbReference type="AlphaFoldDB" id="A0A4C1URQ6"/>
<feature type="region of interest" description="Disordered" evidence="1">
    <location>
        <begin position="108"/>
        <end position="129"/>
    </location>
</feature>
<evidence type="ECO:0000256" key="1">
    <source>
        <dbReference type="SAM" id="MobiDB-lite"/>
    </source>
</evidence>
<feature type="compositionally biased region" description="Basic residues" evidence="1">
    <location>
        <begin position="108"/>
        <end position="123"/>
    </location>
</feature>
<comment type="caution">
    <text evidence="2">The sequence shown here is derived from an EMBL/GenBank/DDBJ whole genome shotgun (WGS) entry which is preliminary data.</text>
</comment>
<accession>A0A4C1URQ6</accession>
<name>A0A4C1URQ6_EUMVA</name>
<keyword evidence="3" id="KW-1185">Reference proteome</keyword>
<proteinExistence type="predicted"/>
<evidence type="ECO:0000313" key="3">
    <source>
        <dbReference type="Proteomes" id="UP000299102"/>
    </source>
</evidence>
<reference evidence="2 3" key="1">
    <citation type="journal article" date="2019" name="Commun. Biol.">
        <title>The bagworm genome reveals a unique fibroin gene that provides high tensile strength.</title>
        <authorList>
            <person name="Kono N."/>
            <person name="Nakamura H."/>
            <person name="Ohtoshi R."/>
            <person name="Tomita M."/>
            <person name="Numata K."/>
            <person name="Arakawa K."/>
        </authorList>
    </citation>
    <scope>NUCLEOTIDE SEQUENCE [LARGE SCALE GENOMIC DNA]</scope>
</reference>